<feature type="transmembrane region" description="Helical" evidence="6">
    <location>
        <begin position="451"/>
        <end position="471"/>
    </location>
</feature>
<keyword evidence="2" id="KW-0813">Transport</keyword>
<evidence type="ECO:0000256" key="1">
    <source>
        <dbReference type="ARBA" id="ARBA00004651"/>
    </source>
</evidence>
<comment type="caution">
    <text evidence="8">The sequence shown here is derived from an EMBL/GenBank/DDBJ whole genome shotgun (WGS) entry which is preliminary data.</text>
</comment>
<dbReference type="Gene3D" id="1.20.1250.20">
    <property type="entry name" value="MFS general substrate transporter like domains"/>
    <property type="match status" value="1"/>
</dbReference>
<feature type="domain" description="Major facilitator superfamily (MFS) profile" evidence="7">
    <location>
        <begin position="5"/>
        <end position="475"/>
    </location>
</feature>
<feature type="transmembrane region" description="Helical" evidence="6">
    <location>
        <begin position="95"/>
        <end position="120"/>
    </location>
</feature>
<dbReference type="RefSeq" id="WP_098775629.1">
    <property type="nucleotide sequence ID" value="NZ_NUHO01000010.1"/>
</dbReference>
<sequence length="481" mass="51375">MRKKVMMSLMLMTFLSAVEGTIVSTAIPRITSDLSGVELVSWVYAIYMLATAVSTPIYGKLADLFGRKKVLLIGATIFLIGSALCGVVTSMEQLIFFRALQGIGAGAVMPITMTIIGDLYSEAKDRAKAQGWMSAVWGVSGVIGPLVGGFLVDSLSWRYIFFLNVPFGIIACLMFATSYKESVKSAAKQHIDYLGATVFSLSTIALLYALLTGSSKQNWGDISIIGLLIFAAVSFIIFLYIEKKSPEPLIPLALFSNRTLSTINILTLIAGAMIISITVYLPIWSQGVLGKNATEAGLILMPIPVMWTFGAMFSGNLVGKLQTKQIILLGASILSVATFLLFTLSTDSPSFLIYVAVGLFGLGMGLVTPIYMVTIQAAVPTNTRGTAVGLNTFINTFSQTLGAAIFGTIFNTMIHARGIKNLDLVSSGGHGGATANVATESQNALASSVHVIYMSTFVLAVFTLIIAWLLLKPAKQTSEQQ</sequence>
<dbReference type="GO" id="GO:0005886">
    <property type="term" value="C:plasma membrane"/>
    <property type="evidence" value="ECO:0007669"/>
    <property type="project" value="UniProtKB-SubCell"/>
</dbReference>
<reference evidence="8 9" key="1">
    <citation type="submission" date="2017-09" db="EMBL/GenBank/DDBJ databases">
        <title>Large-scale bioinformatics analysis of Bacillus genomes uncovers conserved roles of natural products in bacterial physiology.</title>
        <authorList>
            <consortium name="Agbiome Team Llc"/>
            <person name="Bleich R.M."/>
            <person name="Grubbs K.J."/>
            <person name="Santa Maria K.C."/>
            <person name="Allen S.E."/>
            <person name="Farag S."/>
            <person name="Shank E.A."/>
            <person name="Bowers A."/>
        </authorList>
    </citation>
    <scope>NUCLEOTIDE SEQUENCE [LARGE SCALE GENOMIC DNA]</scope>
    <source>
        <strain evidence="8 9">AFS053130</strain>
    </source>
</reference>
<evidence type="ECO:0000256" key="6">
    <source>
        <dbReference type="SAM" id="Phobius"/>
    </source>
</evidence>
<evidence type="ECO:0000256" key="2">
    <source>
        <dbReference type="ARBA" id="ARBA00022448"/>
    </source>
</evidence>
<feature type="transmembrane region" description="Helical" evidence="6">
    <location>
        <begin position="157"/>
        <end position="179"/>
    </location>
</feature>
<dbReference type="AlphaFoldDB" id="A0A2B9ECJ3"/>
<dbReference type="EMBL" id="NUHO01000010">
    <property type="protein sequence ID" value="PGM97784.1"/>
    <property type="molecule type" value="Genomic_DNA"/>
</dbReference>
<dbReference type="PANTHER" id="PTHR23501:SF191">
    <property type="entry name" value="VACUOLAR BASIC AMINO ACID TRANSPORTER 4"/>
    <property type="match status" value="1"/>
</dbReference>
<dbReference type="PROSITE" id="PS50850">
    <property type="entry name" value="MFS"/>
    <property type="match status" value="1"/>
</dbReference>
<evidence type="ECO:0000256" key="4">
    <source>
        <dbReference type="ARBA" id="ARBA00022989"/>
    </source>
</evidence>
<dbReference type="PANTHER" id="PTHR23501">
    <property type="entry name" value="MAJOR FACILITATOR SUPERFAMILY"/>
    <property type="match status" value="1"/>
</dbReference>
<keyword evidence="4 6" id="KW-1133">Transmembrane helix</keyword>
<evidence type="ECO:0000259" key="7">
    <source>
        <dbReference type="PROSITE" id="PS50850"/>
    </source>
</evidence>
<gene>
    <name evidence="8" type="ORF">CN958_01850</name>
</gene>
<evidence type="ECO:0000313" key="8">
    <source>
        <dbReference type="EMBL" id="PGM97784.1"/>
    </source>
</evidence>
<feature type="transmembrane region" description="Helical" evidence="6">
    <location>
        <begin position="393"/>
        <end position="414"/>
    </location>
</feature>
<dbReference type="InterPro" id="IPR011701">
    <property type="entry name" value="MFS"/>
</dbReference>
<evidence type="ECO:0000256" key="5">
    <source>
        <dbReference type="ARBA" id="ARBA00023136"/>
    </source>
</evidence>
<feature type="transmembrane region" description="Helical" evidence="6">
    <location>
        <begin position="262"/>
        <end position="284"/>
    </location>
</feature>
<evidence type="ECO:0000256" key="3">
    <source>
        <dbReference type="ARBA" id="ARBA00022692"/>
    </source>
</evidence>
<feature type="transmembrane region" description="Helical" evidence="6">
    <location>
        <begin position="70"/>
        <end position="89"/>
    </location>
</feature>
<dbReference type="FunFam" id="1.20.1720.10:FF:000019">
    <property type="entry name" value="DHA2 family efflux MFS transporter permease subunit"/>
    <property type="match status" value="1"/>
</dbReference>
<protein>
    <submittedName>
        <fullName evidence="8">MFS transporter</fullName>
    </submittedName>
</protein>
<feature type="transmembrane region" description="Helical" evidence="6">
    <location>
        <begin position="351"/>
        <end position="373"/>
    </location>
</feature>
<comment type="subcellular location">
    <subcellularLocation>
        <location evidence="1">Cell membrane</location>
        <topology evidence="1">Multi-pass membrane protein</topology>
    </subcellularLocation>
</comment>
<feature type="transmembrane region" description="Helical" evidence="6">
    <location>
        <begin position="191"/>
        <end position="210"/>
    </location>
</feature>
<name>A0A2B9ECJ3_BACCE</name>
<keyword evidence="5 6" id="KW-0472">Membrane</keyword>
<dbReference type="InterPro" id="IPR036259">
    <property type="entry name" value="MFS_trans_sf"/>
</dbReference>
<dbReference type="Pfam" id="PF07690">
    <property type="entry name" value="MFS_1"/>
    <property type="match status" value="1"/>
</dbReference>
<evidence type="ECO:0000313" key="9">
    <source>
        <dbReference type="Proteomes" id="UP000222054"/>
    </source>
</evidence>
<accession>A0A2B9ECJ3</accession>
<dbReference type="CDD" id="cd17502">
    <property type="entry name" value="MFS_Azr1_MDR_like"/>
    <property type="match status" value="1"/>
</dbReference>
<organism evidence="8 9">
    <name type="scientific">Bacillus cereus</name>
    <dbReference type="NCBI Taxonomy" id="1396"/>
    <lineage>
        <taxon>Bacteria</taxon>
        <taxon>Bacillati</taxon>
        <taxon>Bacillota</taxon>
        <taxon>Bacilli</taxon>
        <taxon>Bacillales</taxon>
        <taxon>Bacillaceae</taxon>
        <taxon>Bacillus</taxon>
        <taxon>Bacillus cereus group</taxon>
    </lineage>
</organism>
<feature type="transmembrane region" description="Helical" evidence="6">
    <location>
        <begin position="222"/>
        <end position="241"/>
    </location>
</feature>
<feature type="transmembrane region" description="Helical" evidence="6">
    <location>
        <begin position="39"/>
        <end position="58"/>
    </location>
</feature>
<dbReference type="Proteomes" id="UP000222054">
    <property type="component" value="Unassembled WGS sequence"/>
</dbReference>
<dbReference type="Gene3D" id="1.20.1720.10">
    <property type="entry name" value="Multidrug resistance protein D"/>
    <property type="match status" value="1"/>
</dbReference>
<dbReference type="GO" id="GO:0022857">
    <property type="term" value="F:transmembrane transporter activity"/>
    <property type="evidence" value="ECO:0007669"/>
    <property type="project" value="InterPro"/>
</dbReference>
<dbReference type="SUPFAM" id="SSF103473">
    <property type="entry name" value="MFS general substrate transporter"/>
    <property type="match status" value="1"/>
</dbReference>
<proteinExistence type="predicted"/>
<dbReference type="PRINTS" id="PR01036">
    <property type="entry name" value="TCRTETB"/>
</dbReference>
<feature type="transmembrane region" description="Helical" evidence="6">
    <location>
        <begin position="132"/>
        <end position="151"/>
    </location>
</feature>
<keyword evidence="3 6" id="KW-0812">Transmembrane</keyword>
<dbReference type="InterPro" id="IPR020846">
    <property type="entry name" value="MFS_dom"/>
</dbReference>
<feature type="transmembrane region" description="Helical" evidence="6">
    <location>
        <begin position="296"/>
        <end position="319"/>
    </location>
</feature>
<feature type="transmembrane region" description="Helical" evidence="6">
    <location>
        <begin position="326"/>
        <end position="345"/>
    </location>
</feature>